<keyword evidence="1" id="KW-1133">Transmembrane helix</keyword>
<feature type="transmembrane region" description="Helical" evidence="1">
    <location>
        <begin position="94"/>
        <end position="120"/>
    </location>
</feature>
<feature type="transmembrane region" description="Helical" evidence="1">
    <location>
        <begin position="159"/>
        <end position="175"/>
    </location>
</feature>
<dbReference type="InterPro" id="IPR018580">
    <property type="entry name" value="Uncharacterised_YfhO"/>
</dbReference>
<name>A0ABT1WAY2_9PROT</name>
<organism evidence="2 3">
    <name type="scientific">Endosaccharibacter trunci</name>
    <dbReference type="NCBI Taxonomy" id="2812733"/>
    <lineage>
        <taxon>Bacteria</taxon>
        <taxon>Pseudomonadati</taxon>
        <taxon>Pseudomonadota</taxon>
        <taxon>Alphaproteobacteria</taxon>
        <taxon>Acetobacterales</taxon>
        <taxon>Acetobacteraceae</taxon>
        <taxon>Endosaccharibacter</taxon>
    </lineage>
</organism>
<feature type="transmembrane region" description="Helical" evidence="1">
    <location>
        <begin position="12"/>
        <end position="33"/>
    </location>
</feature>
<evidence type="ECO:0000313" key="3">
    <source>
        <dbReference type="Proteomes" id="UP001524587"/>
    </source>
</evidence>
<sequence length="745" mass="78586">MKLLHDRADAAASQATAILPFALCAALVLTQWWPGLTQGRIPIWGDALPFGWPLLELHAEALHGQASLLWSDGIYGGHPIFAEGQGGFAHPLNLLLALLVTPGLGAPFSGVILHVVDLLCMALGMALLGRRLGFSLPATAFSVLGVVFSPAILLQQNNMAIGGALGFVPLSLWAFERCWDRRDARSAALLAVMLSLVVLAGYPQTLHALLIVLAGRSIVPALCGQLRRPRAAFPWRLIAALSGALLLLLGLTAVQILPMAQLARESHRAGGVALAARLPWRLVLRSLAMGDLRAGAETIDEAFGPGSLLVCGPATLLLALRGKPIPPGMIGYAVSILVCLLATATDTPVFSLLHAGLLPGMRFFRVTVLYEAVATIPIALLSGFLLDQACFLHRRIVALVSGGWLAMLVTVHPVLAPMAIGTALSGLFLMLRRRRGVATAMLALLLLETATLRLHPFPFQPRSILAMPDAARAIRDEAPDPLDRRLYGVSLAAIACMMLPQQQGEPAGIRRAITSLVPMTGLIWSIPSMGGALALPLQRRMLAEPLLADGVQGNGPPPGSRLIDLLSVGFLFSDHPSGAAALTLAHENPGGTGWIYRNTAARPFAQGFAGHVSVPDAATAAKRLAGLKAPALVIEDPSHRAPPDAANATAPSVTVLKARPTRIALSVRSDGPGWVLVTDAFFPGWSATLDGRPIRVFPAQLLAKAMAVPAGQHVLVLRYRSAPFEIGLVLSLISLGVAGLVLVRR</sequence>
<evidence type="ECO:0000256" key="1">
    <source>
        <dbReference type="SAM" id="Phobius"/>
    </source>
</evidence>
<feature type="transmembrane region" description="Helical" evidence="1">
    <location>
        <begin position="363"/>
        <end position="384"/>
    </location>
</feature>
<reference evidence="2 3" key="1">
    <citation type="submission" date="2022-06" db="EMBL/GenBank/DDBJ databases">
        <title>Endosaccharibacter gen. nov., sp. nov., endophytic bacteria isolated from sugarcane.</title>
        <authorList>
            <person name="Pitiwittayakul N."/>
            <person name="Yukphan P."/>
            <person name="Charoenyingcharoen P."/>
            <person name="Tanasupawat S."/>
        </authorList>
    </citation>
    <scope>NUCLEOTIDE SEQUENCE [LARGE SCALE GENOMIC DNA]</scope>
    <source>
        <strain evidence="2 3">KSS8</strain>
    </source>
</reference>
<evidence type="ECO:0008006" key="4">
    <source>
        <dbReference type="Google" id="ProtNLM"/>
    </source>
</evidence>
<protein>
    <recommendedName>
        <fullName evidence="4">YfhO family protein</fullName>
    </recommendedName>
</protein>
<evidence type="ECO:0000313" key="2">
    <source>
        <dbReference type="EMBL" id="MCQ8279570.1"/>
    </source>
</evidence>
<dbReference type="EMBL" id="JAMSKV010000013">
    <property type="protein sequence ID" value="MCQ8279570.1"/>
    <property type="molecule type" value="Genomic_DNA"/>
</dbReference>
<dbReference type="Proteomes" id="UP001524587">
    <property type="component" value="Unassembled WGS sequence"/>
</dbReference>
<accession>A0ABT1WAY2</accession>
<keyword evidence="1" id="KW-0812">Transmembrane</keyword>
<dbReference type="PANTHER" id="PTHR38454">
    <property type="entry name" value="INTEGRAL MEMBRANE PROTEIN-RELATED"/>
    <property type="match status" value="1"/>
</dbReference>
<comment type="caution">
    <text evidence="2">The sequence shown here is derived from an EMBL/GenBank/DDBJ whole genome shotgun (WGS) entry which is preliminary data.</text>
</comment>
<keyword evidence="3" id="KW-1185">Reference proteome</keyword>
<proteinExistence type="predicted"/>
<gene>
    <name evidence="2" type="ORF">NFI95_14080</name>
</gene>
<feature type="transmembrane region" description="Helical" evidence="1">
    <location>
        <begin position="726"/>
        <end position="743"/>
    </location>
</feature>
<dbReference type="PANTHER" id="PTHR38454:SF1">
    <property type="entry name" value="INTEGRAL MEMBRANE PROTEIN"/>
    <property type="match status" value="1"/>
</dbReference>
<feature type="transmembrane region" description="Helical" evidence="1">
    <location>
        <begin position="187"/>
        <end position="202"/>
    </location>
</feature>
<keyword evidence="1" id="KW-0472">Membrane</keyword>
<dbReference type="RefSeq" id="WP_422865049.1">
    <property type="nucleotide sequence ID" value="NZ_JAMSKV010000013.1"/>
</dbReference>
<feature type="transmembrane region" description="Helical" evidence="1">
    <location>
        <begin position="238"/>
        <end position="257"/>
    </location>
</feature>
<feature type="transmembrane region" description="Helical" evidence="1">
    <location>
        <begin position="332"/>
        <end position="357"/>
    </location>
</feature>
<feature type="transmembrane region" description="Helical" evidence="1">
    <location>
        <begin position="396"/>
        <end position="416"/>
    </location>
</feature>
<feature type="transmembrane region" description="Helical" evidence="1">
    <location>
        <begin position="132"/>
        <end position="153"/>
    </location>
</feature>